<dbReference type="PANTHER" id="PTHR13651:SF0">
    <property type="entry name" value="PROTEIN ABITRAM"/>
    <property type="match status" value="1"/>
</dbReference>
<dbReference type="VEuPathDB" id="TriTrypDB:TRSC58_03431"/>
<dbReference type="GO" id="GO:0005634">
    <property type="term" value="C:nucleus"/>
    <property type="evidence" value="ECO:0007669"/>
    <property type="project" value="TreeGrafter"/>
</dbReference>
<dbReference type="InterPro" id="IPR039169">
    <property type="entry name" value="Abitram"/>
</dbReference>
<dbReference type="AlphaFoldDB" id="A0A061J3E7"/>
<accession>A0A061J3E7</accession>
<dbReference type="Proteomes" id="UP000031737">
    <property type="component" value="Unassembled WGS sequence"/>
</dbReference>
<name>A0A061J3E7_TRYRA</name>
<reference evidence="1 2" key="1">
    <citation type="submission" date="2013-07" db="EMBL/GenBank/DDBJ databases">
        <authorList>
            <person name="Stoco P.H."/>
            <person name="Wagner G."/>
            <person name="Gerber A."/>
            <person name="Zaha A."/>
            <person name="Thompson C."/>
            <person name="Bartholomeu D.C."/>
            <person name="Luckemeyer D.D."/>
            <person name="Bahia D."/>
            <person name="Loreto E."/>
            <person name="Prestes E.B."/>
            <person name="Lima F.M."/>
            <person name="Rodrigues-Luiz G."/>
            <person name="Vallejo G.A."/>
            <person name="Filho J.F."/>
            <person name="Monteiro K.M."/>
            <person name="Tyler K.M."/>
            <person name="de Almeida L.G."/>
            <person name="Ortiz M.F."/>
            <person name="Siervo M.A."/>
            <person name="de Moraes M.H."/>
            <person name="Cunha O.L."/>
            <person name="Mendonca-Neto R."/>
            <person name="Silva R."/>
            <person name="Teixeira S.M."/>
            <person name="Murta S.M."/>
            <person name="Sincero T.C."/>
            <person name="Mendes T.A."/>
            <person name="Urmenyi T.P."/>
            <person name="Silva V.G."/>
            <person name="da Rocha W.D."/>
            <person name="Andersson B."/>
            <person name="Romanha A.J."/>
            <person name="Steindel M."/>
            <person name="de Vasconcelos A.T."/>
            <person name="Grisard E.C."/>
        </authorList>
    </citation>
    <scope>NUCLEOTIDE SEQUENCE [LARGE SCALE GENOMIC DNA]</scope>
    <source>
        <strain evidence="1 2">SC58</strain>
    </source>
</reference>
<comment type="caution">
    <text evidence="1">The sequence shown here is derived from an EMBL/GenBank/DDBJ whole genome shotgun (WGS) entry which is preliminary data.</text>
</comment>
<evidence type="ECO:0000313" key="1">
    <source>
        <dbReference type="EMBL" id="ESL08860.1"/>
    </source>
</evidence>
<dbReference type="OrthoDB" id="48130at2759"/>
<sequence length="178" mass="19614">MEVTNIVDDTPSSFDYFTERYYHQYVVSNCKGVENNNCRLLVHSNGLCVLCLDGSHAAIQSHRRATSTDGKVVPSHSRIESVTFGSGRGNAKMAPESIRVVGKRKKNAIICQEDTNICVIAMTDETVYKIPACVPGFVLELNPAVQDRPELLAAAPTAVGFYVRYSPNVQKIDLIEVH</sequence>
<organism evidence="1 2">
    <name type="scientific">Trypanosoma rangeli SC58</name>
    <dbReference type="NCBI Taxonomy" id="429131"/>
    <lineage>
        <taxon>Eukaryota</taxon>
        <taxon>Discoba</taxon>
        <taxon>Euglenozoa</taxon>
        <taxon>Kinetoplastea</taxon>
        <taxon>Metakinetoplastina</taxon>
        <taxon>Trypanosomatida</taxon>
        <taxon>Trypanosomatidae</taxon>
        <taxon>Trypanosoma</taxon>
        <taxon>Herpetosoma</taxon>
    </lineage>
</organism>
<gene>
    <name evidence="1" type="ORF">TRSC58_03431</name>
</gene>
<dbReference type="SUPFAM" id="SSF51230">
    <property type="entry name" value="Single hybrid motif"/>
    <property type="match status" value="1"/>
</dbReference>
<proteinExistence type="predicted"/>
<dbReference type="InterPro" id="IPR011053">
    <property type="entry name" value="Single_hybrid_motif"/>
</dbReference>
<evidence type="ECO:0008006" key="3">
    <source>
        <dbReference type="Google" id="ProtNLM"/>
    </source>
</evidence>
<dbReference type="PANTHER" id="PTHR13651">
    <property type="entry name" value="PROTEIN ABITRAM"/>
    <property type="match status" value="1"/>
</dbReference>
<keyword evidence="2" id="KW-1185">Reference proteome</keyword>
<evidence type="ECO:0000313" key="2">
    <source>
        <dbReference type="Proteomes" id="UP000031737"/>
    </source>
</evidence>
<dbReference type="EMBL" id="AUPL01003431">
    <property type="protein sequence ID" value="ESL08860.1"/>
    <property type="molecule type" value="Genomic_DNA"/>
</dbReference>
<protein>
    <recommendedName>
        <fullName evidence="3">Actin-binding transcription modulator</fullName>
    </recommendedName>
</protein>